<dbReference type="Gene3D" id="3.40.50.300">
    <property type="entry name" value="P-loop containing nucleotide triphosphate hydrolases"/>
    <property type="match status" value="1"/>
</dbReference>
<dbReference type="CDD" id="cd02019">
    <property type="entry name" value="NK"/>
    <property type="match status" value="1"/>
</dbReference>
<comment type="caution">
    <text evidence="1">The sequence shown here is derived from an EMBL/GenBank/DDBJ whole genome shotgun (WGS) entry which is preliminary data.</text>
</comment>
<keyword evidence="2" id="KW-1185">Reference proteome</keyword>
<evidence type="ECO:0000313" key="2">
    <source>
        <dbReference type="Proteomes" id="UP000009888"/>
    </source>
</evidence>
<organism evidence="1 2">
    <name type="scientific">Actinobaculum massiliense ACS-171-V-Col2</name>
    <dbReference type="NCBI Taxonomy" id="883066"/>
    <lineage>
        <taxon>Bacteria</taxon>
        <taxon>Bacillati</taxon>
        <taxon>Actinomycetota</taxon>
        <taxon>Actinomycetes</taxon>
        <taxon>Actinomycetales</taxon>
        <taxon>Actinomycetaceae</taxon>
        <taxon>Actinobaculum</taxon>
    </lineage>
</organism>
<dbReference type="Proteomes" id="UP000009888">
    <property type="component" value="Unassembled WGS sequence"/>
</dbReference>
<dbReference type="RefSeq" id="WP_007001728.1">
    <property type="nucleotide sequence ID" value="NZ_JH992956.1"/>
</dbReference>
<gene>
    <name evidence="1" type="ORF">HMPREF9233_01523</name>
</gene>
<reference evidence="1 2" key="1">
    <citation type="submission" date="2012-09" db="EMBL/GenBank/DDBJ databases">
        <title>The Genome Sequence of Actinobaculum massiliae ACS-171-V-COL2.</title>
        <authorList>
            <consortium name="The Broad Institute Genome Sequencing Platform"/>
            <person name="Earl A."/>
            <person name="Ward D."/>
            <person name="Feldgarden M."/>
            <person name="Gevers D."/>
            <person name="Saerens B."/>
            <person name="Vaneechoutte M."/>
            <person name="Walker B."/>
            <person name="Young S.K."/>
            <person name="Zeng Q."/>
            <person name="Gargeya S."/>
            <person name="Fitzgerald M."/>
            <person name="Haas B."/>
            <person name="Abouelleil A."/>
            <person name="Alvarado L."/>
            <person name="Arachchi H.M."/>
            <person name="Berlin A."/>
            <person name="Chapman S.B."/>
            <person name="Goldberg J."/>
            <person name="Griggs A."/>
            <person name="Gujja S."/>
            <person name="Hansen M."/>
            <person name="Howarth C."/>
            <person name="Imamovic A."/>
            <person name="Larimer J."/>
            <person name="McCowen C."/>
            <person name="Montmayeur A."/>
            <person name="Murphy C."/>
            <person name="Neiman D."/>
            <person name="Pearson M."/>
            <person name="Priest M."/>
            <person name="Roberts A."/>
            <person name="Saif S."/>
            <person name="Shea T."/>
            <person name="Sisk P."/>
            <person name="Sykes S."/>
            <person name="Wortman J."/>
            <person name="Nusbaum C."/>
            <person name="Birren B."/>
        </authorList>
    </citation>
    <scope>NUCLEOTIDE SEQUENCE [LARGE SCALE GENOMIC DNA]</scope>
    <source>
        <strain evidence="2">ACS-171-V-Col2</strain>
    </source>
</reference>
<evidence type="ECO:0000313" key="1">
    <source>
        <dbReference type="EMBL" id="EKU94576.1"/>
    </source>
</evidence>
<dbReference type="EMBL" id="AGWL01000008">
    <property type="protein sequence ID" value="EKU94576.1"/>
    <property type="molecule type" value="Genomic_DNA"/>
</dbReference>
<dbReference type="HOGENOM" id="CLU_087906_2_1_11"/>
<sequence length="201" mass="22386">MTFDSSEAIARRWANGSGTRIYAIDGRSGAGKSTLARKIREQIKAANPSVRVILIEVENHIPGWSGLVDGVQNIADDILEPFLANGYFSARGWNWYTSRWNPPRRHPARGRAEILLLVGCGSTSLACAPYLRESVWIEAPKAVRRARVTAREGDPGEWWELWARQEEALLAQHHSPAQADFVLPSAELATAQDAEHIHNRN</sequence>
<proteinExistence type="predicted"/>
<name>K9EFA4_9ACTO</name>
<accession>K9EFA4</accession>
<dbReference type="AlphaFoldDB" id="K9EFA4"/>
<dbReference type="eggNOG" id="COG0572">
    <property type="taxonomic scope" value="Bacteria"/>
</dbReference>
<dbReference type="PATRIC" id="fig|883066.3.peg.1586"/>
<dbReference type="STRING" id="202789.GCA_001457435_00582"/>
<dbReference type="InterPro" id="IPR027417">
    <property type="entry name" value="P-loop_NTPase"/>
</dbReference>
<protein>
    <submittedName>
        <fullName evidence="1">Uncharacterized protein</fullName>
    </submittedName>
</protein>
<dbReference type="SUPFAM" id="SSF52540">
    <property type="entry name" value="P-loop containing nucleoside triphosphate hydrolases"/>
    <property type="match status" value="1"/>
</dbReference>